<dbReference type="Pfam" id="PF02537">
    <property type="entry name" value="CRCB"/>
    <property type="match status" value="1"/>
</dbReference>
<sequence>MAWIGVALGGAAGAVVRYGLSQLLAQRMGAFPWATLAINVTGSFILAFLHPWLLSTVAAPALRVALTSGFVGAYTTFSTMTWEALVLVREGQPAVAAVYLGTSLALGMLAAWMGWAAALALGARS</sequence>
<dbReference type="EMBL" id="CP132508">
    <property type="protein sequence ID" value="WPD18381.1"/>
    <property type="molecule type" value="Genomic_DNA"/>
</dbReference>
<feature type="binding site" evidence="10">
    <location>
        <position position="75"/>
    </location>
    <ligand>
        <name>Na(+)</name>
        <dbReference type="ChEBI" id="CHEBI:29101"/>
        <note>structural</note>
    </ligand>
</feature>
<dbReference type="InterPro" id="IPR003691">
    <property type="entry name" value="FluC"/>
</dbReference>
<evidence type="ECO:0000256" key="8">
    <source>
        <dbReference type="ARBA" id="ARBA00035585"/>
    </source>
</evidence>
<keyword evidence="4 10" id="KW-1133">Transmembrane helix</keyword>
<dbReference type="RefSeq" id="WP_318750226.1">
    <property type="nucleotide sequence ID" value="NZ_CP132508.1"/>
</dbReference>
<evidence type="ECO:0000313" key="11">
    <source>
        <dbReference type="EMBL" id="WPD18381.1"/>
    </source>
</evidence>
<keyword evidence="3 10" id="KW-0812">Transmembrane</keyword>
<keyword evidence="6 10" id="KW-0407">Ion channel</keyword>
<accession>A0ABZ0QLU1</accession>
<evidence type="ECO:0000256" key="6">
    <source>
        <dbReference type="ARBA" id="ARBA00023303"/>
    </source>
</evidence>
<proteinExistence type="inferred from homology"/>
<feature type="transmembrane region" description="Helical" evidence="10">
    <location>
        <begin position="30"/>
        <end position="49"/>
    </location>
</feature>
<comment type="catalytic activity">
    <reaction evidence="8">
        <text>fluoride(in) = fluoride(out)</text>
        <dbReference type="Rhea" id="RHEA:76159"/>
        <dbReference type="ChEBI" id="CHEBI:17051"/>
    </reaction>
    <physiologicalReaction direction="left-to-right" evidence="8">
        <dbReference type="Rhea" id="RHEA:76160"/>
    </physiologicalReaction>
</comment>
<evidence type="ECO:0000256" key="3">
    <source>
        <dbReference type="ARBA" id="ARBA00022692"/>
    </source>
</evidence>
<evidence type="ECO:0000256" key="2">
    <source>
        <dbReference type="ARBA" id="ARBA00022475"/>
    </source>
</evidence>
<comment type="activity regulation">
    <text evidence="10">Na(+) is not transported, but it plays an essential structural role and its presence is essential for fluoride channel function.</text>
</comment>
<keyword evidence="10" id="KW-0813">Transport</keyword>
<evidence type="ECO:0000313" key="12">
    <source>
        <dbReference type="Proteomes" id="UP001304683"/>
    </source>
</evidence>
<keyword evidence="12" id="KW-1185">Reference proteome</keyword>
<keyword evidence="2 10" id="KW-1003">Cell membrane</keyword>
<organism evidence="11 12">
    <name type="scientific">Thermaerobacter composti</name>
    <dbReference type="NCBI Taxonomy" id="554949"/>
    <lineage>
        <taxon>Bacteria</taxon>
        <taxon>Bacillati</taxon>
        <taxon>Bacillota</taxon>
        <taxon>Clostridia</taxon>
        <taxon>Eubacteriales</taxon>
        <taxon>Clostridiales Family XVII. Incertae Sedis</taxon>
        <taxon>Thermaerobacter</taxon>
    </lineage>
</organism>
<protein>
    <recommendedName>
        <fullName evidence="10">Fluoride-specific ion channel FluC</fullName>
    </recommendedName>
</protein>
<reference evidence="11 12" key="1">
    <citation type="submission" date="2023-08" db="EMBL/GenBank/DDBJ databases">
        <title>Genome sequence of Thermaerobacter compostii strain Ins1, a spore-forming filamentous bacterium isolated from a deep geothermal reservoir.</title>
        <authorList>
            <person name="Bregnard D."/>
            <person name="Gonzalez D."/>
            <person name="Junier P."/>
        </authorList>
    </citation>
    <scope>NUCLEOTIDE SEQUENCE [LARGE SCALE GENOMIC DNA]</scope>
    <source>
        <strain evidence="11 12">Ins1</strain>
    </source>
</reference>
<comment type="similarity">
    <text evidence="7 10">Belongs to the fluoride channel Fluc/FEX (TC 1.A.43) family.</text>
</comment>
<gene>
    <name evidence="10 11" type="primary">crcB</name>
    <name evidence="10" type="synonym">fluC</name>
    <name evidence="11" type="ORF">Q5761_08360</name>
</gene>
<comment type="function">
    <text evidence="9 10">Fluoride-specific ion channel. Important for reducing fluoride concentration in the cell, thus reducing its toxicity.</text>
</comment>
<dbReference type="Proteomes" id="UP001304683">
    <property type="component" value="Chromosome"/>
</dbReference>
<feature type="binding site" evidence="10">
    <location>
        <position position="72"/>
    </location>
    <ligand>
        <name>Na(+)</name>
        <dbReference type="ChEBI" id="CHEBI:29101"/>
        <note>structural</note>
    </ligand>
</feature>
<dbReference type="NCBIfam" id="TIGR00494">
    <property type="entry name" value="crcB"/>
    <property type="match status" value="1"/>
</dbReference>
<dbReference type="HAMAP" id="MF_00454">
    <property type="entry name" value="FluC"/>
    <property type="match status" value="1"/>
</dbReference>
<evidence type="ECO:0000256" key="7">
    <source>
        <dbReference type="ARBA" id="ARBA00035120"/>
    </source>
</evidence>
<evidence type="ECO:0000256" key="9">
    <source>
        <dbReference type="ARBA" id="ARBA00049940"/>
    </source>
</evidence>
<keyword evidence="5 10" id="KW-0472">Membrane</keyword>
<keyword evidence="10" id="KW-0915">Sodium</keyword>
<feature type="transmembrane region" description="Helical" evidence="10">
    <location>
        <begin position="94"/>
        <end position="121"/>
    </location>
</feature>
<feature type="transmembrane region" description="Helical" evidence="10">
    <location>
        <begin position="61"/>
        <end position="82"/>
    </location>
</feature>
<comment type="subcellular location">
    <subcellularLocation>
        <location evidence="1 10">Cell membrane</location>
        <topology evidence="1 10">Multi-pass membrane protein</topology>
    </subcellularLocation>
</comment>
<name>A0ABZ0QLU1_9FIRM</name>
<evidence type="ECO:0000256" key="10">
    <source>
        <dbReference type="HAMAP-Rule" id="MF_00454"/>
    </source>
</evidence>
<dbReference type="PANTHER" id="PTHR28259:SF1">
    <property type="entry name" value="FLUORIDE EXPORT PROTEIN 1-RELATED"/>
    <property type="match status" value="1"/>
</dbReference>
<keyword evidence="10" id="KW-0479">Metal-binding</keyword>
<evidence type="ECO:0000256" key="1">
    <source>
        <dbReference type="ARBA" id="ARBA00004651"/>
    </source>
</evidence>
<evidence type="ECO:0000256" key="5">
    <source>
        <dbReference type="ARBA" id="ARBA00023136"/>
    </source>
</evidence>
<dbReference type="PANTHER" id="PTHR28259">
    <property type="entry name" value="FLUORIDE EXPORT PROTEIN 1-RELATED"/>
    <property type="match status" value="1"/>
</dbReference>
<evidence type="ECO:0000256" key="4">
    <source>
        <dbReference type="ARBA" id="ARBA00022989"/>
    </source>
</evidence>
<keyword evidence="10" id="KW-0406">Ion transport</keyword>